<organism evidence="2 3">
    <name type="scientific">candidate division GN15 bacterium</name>
    <dbReference type="NCBI Taxonomy" id="2072418"/>
    <lineage>
        <taxon>Bacteria</taxon>
        <taxon>candidate division GN15</taxon>
    </lineage>
</organism>
<dbReference type="Proteomes" id="UP000250918">
    <property type="component" value="Unassembled WGS sequence"/>
</dbReference>
<reference evidence="2 3" key="1">
    <citation type="journal article" date="2018" name="ISME J.">
        <title>A methanotrophic archaeon couples anaerobic oxidation of methane to Fe(III) reduction.</title>
        <authorList>
            <person name="Cai C."/>
            <person name="Leu A.O."/>
            <person name="Xie G.J."/>
            <person name="Guo J."/>
            <person name="Feng Y."/>
            <person name="Zhao J.X."/>
            <person name="Tyson G.W."/>
            <person name="Yuan Z."/>
            <person name="Hu S."/>
        </authorList>
    </citation>
    <scope>NUCLEOTIDE SEQUENCE [LARGE SCALE GENOMIC DNA]</scope>
    <source>
        <strain evidence="2">FeB_12</strain>
    </source>
</reference>
<dbReference type="AlphaFoldDB" id="A0A855X6Z5"/>
<gene>
    <name evidence="2" type="ORF">C3F09_05500</name>
</gene>
<evidence type="ECO:0000313" key="3">
    <source>
        <dbReference type="Proteomes" id="UP000250918"/>
    </source>
</evidence>
<dbReference type="Pfam" id="PF13380">
    <property type="entry name" value="CoA_binding_2"/>
    <property type="match status" value="1"/>
</dbReference>
<dbReference type="Gene3D" id="3.40.50.720">
    <property type="entry name" value="NAD(P)-binding Rossmann-like Domain"/>
    <property type="match status" value="1"/>
</dbReference>
<name>A0A855X6Z5_9BACT</name>
<comment type="caution">
    <text evidence="2">The sequence shown here is derived from an EMBL/GenBank/DDBJ whole genome shotgun (WGS) entry which is preliminary data.</text>
</comment>
<evidence type="ECO:0000313" key="2">
    <source>
        <dbReference type="EMBL" id="PWB73135.1"/>
    </source>
</evidence>
<proteinExistence type="predicted"/>
<dbReference type="EMBL" id="PQAP01000063">
    <property type="protein sequence ID" value="PWB73135.1"/>
    <property type="molecule type" value="Genomic_DNA"/>
</dbReference>
<sequence>MTRAKAQSRVAVLGASPKEDRYSFKAVKMLKEYGHRPIPVHPAGHTVDGTPGLKSLDEIREPVDTLTMYVGADISDCELERILRLKPRRVIFNPGAENEPLAEKLEAAGIEVVRGCTLVMLRSELF</sequence>
<accession>A0A855X6Z5</accession>
<dbReference type="InterPro" id="IPR003781">
    <property type="entry name" value="CoA-bd"/>
</dbReference>
<feature type="domain" description="CoA-binding" evidence="1">
    <location>
        <begin position="9"/>
        <end position="121"/>
    </location>
</feature>
<dbReference type="SUPFAM" id="SSF51735">
    <property type="entry name" value="NAD(P)-binding Rossmann-fold domains"/>
    <property type="match status" value="1"/>
</dbReference>
<protein>
    <submittedName>
        <fullName evidence="2">CoA-binding protein</fullName>
    </submittedName>
</protein>
<dbReference type="PANTHER" id="PTHR33303:SF2">
    <property type="entry name" value="COA-BINDING DOMAIN-CONTAINING PROTEIN"/>
    <property type="match status" value="1"/>
</dbReference>
<dbReference type="PANTHER" id="PTHR33303">
    <property type="entry name" value="CYTOPLASMIC PROTEIN-RELATED"/>
    <property type="match status" value="1"/>
</dbReference>
<dbReference type="InterPro" id="IPR036291">
    <property type="entry name" value="NAD(P)-bd_dom_sf"/>
</dbReference>
<evidence type="ECO:0000259" key="1">
    <source>
        <dbReference type="Pfam" id="PF13380"/>
    </source>
</evidence>